<dbReference type="InterPro" id="IPR036897">
    <property type="entry name" value="CarbamoylP_synth_lsu_oligo_sf"/>
</dbReference>
<dbReference type="PANTHER" id="PTHR11405">
    <property type="entry name" value="CARBAMOYLTRANSFERASE FAMILY MEMBER"/>
    <property type="match status" value="1"/>
</dbReference>
<evidence type="ECO:0000256" key="6">
    <source>
        <dbReference type="ARBA" id="ARBA00022840"/>
    </source>
</evidence>
<evidence type="ECO:0000256" key="5">
    <source>
        <dbReference type="ARBA" id="ARBA00022741"/>
    </source>
</evidence>
<evidence type="ECO:0000256" key="9">
    <source>
        <dbReference type="ARBA" id="ARBA00023211"/>
    </source>
</evidence>
<dbReference type="GO" id="GO:0046872">
    <property type="term" value="F:metal ion binding"/>
    <property type="evidence" value="ECO:0007669"/>
    <property type="project" value="UniProtKB-KW"/>
</dbReference>
<dbReference type="Gene3D" id="3.30.470.20">
    <property type="entry name" value="ATP-grasp fold, B domain"/>
    <property type="match status" value="1"/>
</dbReference>
<evidence type="ECO:0000313" key="13">
    <source>
        <dbReference type="EMBL" id="CAK0765015.1"/>
    </source>
</evidence>
<dbReference type="GO" id="GO:0006541">
    <property type="term" value="P:glutamine metabolic process"/>
    <property type="evidence" value="ECO:0007669"/>
    <property type="project" value="TreeGrafter"/>
</dbReference>
<dbReference type="GO" id="GO:0005524">
    <property type="term" value="F:ATP binding"/>
    <property type="evidence" value="ECO:0007669"/>
    <property type="project" value="UniProtKB-UniRule"/>
</dbReference>
<dbReference type="PROSITE" id="PS00867">
    <property type="entry name" value="CPSASE_2"/>
    <property type="match status" value="1"/>
</dbReference>
<dbReference type="PRINTS" id="PR00098">
    <property type="entry name" value="CPSASE"/>
</dbReference>
<keyword evidence="6 11" id="KW-0067">ATP-binding</keyword>
<dbReference type="InterPro" id="IPR016185">
    <property type="entry name" value="PreATP-grasp_dom_sf"/>
</dbReference>
<keyword evidence="8" id="KW-0665">Pyrimidine biosynthesis</keyword>
<dbReference type="SUPFAM" id="SSF56059">
    <property type="entry name" value="Glutathione synthetase ATP-binding domain-like"/>
    <property type="match status" value="1"/>
</dbReference>
<dbReference type="PROSITE" id="PS50975">
    <property type="entry name" value="ATP_GRASP"/>
    <property type="match status" value="1"/>
</dbReference>
<keyword evidence="9" id="KW-0464">Manganese</keyword>
<dbReference type="Pfam" id="PF25596">
    <property type="entry name" value="CPSase_L_D1"/>
    <property type="match status" value="1"/>
</dbReference>
<keyword evidence="3" id="KW-0028">Amino-acid biosynthesis</keyword>
<organism evidence="13 14">
    <name type="scientific">Coccomyxa viridis</name>
    <dbReference type="NCBI Taxonomy" id="1274662"/>
    <lineage>
        <taxon>Eukaryota</taxon>
        <taxon>Viridiplantae</taxon>
        <taxon>Chlorophyta</taxon>
        <taxon>core chlorophytes</taxon>
        <taxon>Trebouxiophyceae</taxon>
        <taxon>Trebouxiophyceae incertae sedis</taxon>
        <taxon>Coccomyxaceae</taxon>
        <taxon>Coccomyxa</taxon>
    </lineage>
</organism>
<dbReference type="InterPro" id="IPR011761">
    <property type="entry name" value="ATP-grasp"/>
</dbReference>
<dbReference type="Pfam" id="PF02787">
    <property type="entry name" value="CPSase_L_D3"/>
    <property type="match status" value="1"/>
</dbReference>
<dbReference type="Gene3D" id="3.40.50.20">
    <property type="match status" value="1"/>
</dbReference>
<feature type="domain" description="ATP-grasp" evidence="12">
    <location>
        <begin position="184"/>
        <end position="380"/>
    </location>
</feature>
<accession>A0AAV1HZL3</accession>
<dbReference type="GO" id="GO:0004088">
    <property type="term" value="F:carbamoyl-phosphate synthase (glutamine-hydrolyzing) activity"/>
    <property type="evidence" value="ECO:0007669"/>
    <property type="project" value="TreeGrafter"/>
</dbReference>
<dbReference type="SMART" id="SM01096">
    <property type="entry name" value="CPSase_L_D3"/>
    <property type="match status" value="1"/>
</dbReference>
<dbReference type="EMBL" id="CAUYUE010000004">
    <property type="protein sequence ID" value="CAK0765015.1"/>
    <property type="molecule type" value="Genomic_DNA"/>
</dbReference>
<dbReference type="SUPFAM" id="SSF48108">
    <property type="entry name" value="Carbamoyl phosphate synthetase, large subunit connection domain"/>
    <property type="match status" value="1"/>
</dbReference>
<dbReference type="SUPFAM" id="SSF52440">
    <property type="entry name" value="PreATP-grasp domain"/>
    <property type="match status" value="1"/>
</dbReference>
<evidence type="ECO:0000256" key="11">
    <source>
        <dbReference type="PROSITE-ProRule" id="PRU00409"/>
    </source>
</evidence>
<evidence type="ECO:0000313" key="14">
    <source>
        <dbReference type="Proteomes" id="UP001314263"/>
    </source>
</evidence>
<keyword evidence="2" id="KW-0436">Ligase</keyword>
<dbReference type="PANTHER" id="PTHR11405:SF53">
    <property type="entry name" value="CARBAMOYL-PHOSPHATE SYNTHASE [AMMONIA], MITOCHONDRIAL"/>
    <property type="match status" value="1"/>
</dbReference>
<dbReference type="GO" id="GO:0004087">
    <property type="term" value="F:carbamoyl-phosphate synthase (ammonia) activity"/>
    <property type="evidence" value="ECO:0007669"/>
    <property type="project" value="UniProtKB-EC"/>
</dbReference>
<evidence type="ECO:0000256" key="7">
    <source>
        <dbReference type="ARBA" id="ARBA00022842"/>
    </source>
</evidence>
<dbReference type="GO" id="GO:0006526">
    <property type="term" value="P:L-arginine biosynthetic process"/>
    <property type="evidence" value="ECO:0007669"/>
    <property type="project" value="UniProtKB-KW"/>
</dbReference>
<dbReference type="FunFam" id="3.30.470.20:FF:000007">
    <property type="entry name" value="Carbamoyl-phosphate synthase large chain"/>
    <property type="match status" value="1"/>
</dbReference>
<evidence type="ECO:0000256" key="3">
    <source>
        <dbReference type="ARBA" id="ARBA00022605"/>
    </source>
</evidence>
<evidence type="ECO:0000256" key="1">
    <source>
        <dbReference type="ARBA" id="ARBA00022571"/>
    </source>
</evidence>
<keyword evidence="7" id="KW-0460">Magnesium</keyword>
<keyword evidence="5 11" id="KW-0547">Nucleotide-binding</keyword>
<keyword evidence="14" id="KW-1185">Reference proteome</keyword>
<sequence length="532" mass="57774">MAAKEIASELGSRPALIGRCLPRQTPVPSGRCVPRRTVCAGRSTNAGGRDPPSHIVRAVAAPEKTTITPPPFEAWNTGKDVAKRTDIKTIMILGAGPIVIGQATIMTDPGTADRTYIGPMTPELVEQILDKERPEAILPTMGGQTALNLAKALAEQGILEKYNVELIGAKLPSIDKAEDRELFKQAMKKIGLKTPPSGTAETMEEAMQIADEIGNYPLIIRPAFTLGGSGGGIAYNVEEFNQIVESGLQASVTTQVLIEKSLLGWKEYELEVMRDLADNVVIICSIENVDPMGVHTGDSITIAPAQTLTDKEYQRLRDASVAIIREMGVECGGSNVQMAVNPADGELMIIEMNPRVSRSSALASKATGFPIAKIAAKLAVGLSLDQIANDITLKTPASFEPSIDYIVTKIPRFAFEKFPGAKAELTTQMKSVGEAMAIGRTFQESFQKALRSLETGLDGWSLPKNWKRMTRQQLEYGLRVPNPERMVVLKQAMEDGLTQEELFEFTNIDPWFLSQFAGLHQARCPLTLGCHT</sequence>
<dbReference type="Gene3D" id="1.10.1030.10">
    <property type="entry name" value="Carbamoyl-phosphate synthetase, large subunit oligomerisation domain"/>
    <property type="match status" value="1"/>
</dbReference>
<evidence type="ECO:0000256" key="8">
    <source>
        <dbReference type="ARBA" id="ARBA00022975"/>
    </source>
</evidence>
<dbReference type="Proteomes" id="UP001314263">
    <property type="component" value="Unassembled WGS sequence"/>
</dbReference>
<dbReference type="InterPro" id="IPR005483">
    <property type="entry name" value="CPSase_dom"/>
</dbReference>
<dbReference type="AlphaFoldDB" id="A0AAV1HZL3"/>
<comment type="caution">
    <text evidence="13">The sequence shown here is derived from an EMBL/GenBank/DDBJ whole genome shotgun (WGS) entry which is preliminary data.</text>
</comment>
<evidence type="ECO:0000256" key="10">
    <source>
        <dbReference type="ARBA" id="ARBA00047359"/>
    </source>
</evidence>
<protein>
    <recommendedName>
        <fullName evidence="12">ATP-grasp domain-containing protein</fullName>
    </recommendedName>
</protein>
<dbReference type="InterPro" id="IPR005480">
    <property type="entry name" value="CPSase_lsu_oligo"/>
</dbReference>
<dbReference type="GO" id="GO:0005737">
    <property type="term" value="C:cytoplasm"/>
    <property type="evidence" value="ECO:0007669"/>
    <property type="project" value="TreeGrafter"/>
</dbReference>
<gene>
    <name evidence="13" type="ORF">CVIRNUC_003216</name>
</gene>
<keyword evidence="1" id="KW-0055">Arginine biosynthesis</keyword>
<keyword evidence="4" id="KW-0479">Metal-binding</keyword>
<proteinExistence type="predicted"/>
<dbReference type="FunFam" id="3.40.50.20:FF:000001">
    <property type="entry name" value="Carbamoyl-phosphate synthase large chain"/>
    <property type="match status" value="1"/>
</dbReference>
<dbReference type="GO" id="GO:0006221">
    <property type="term" value="P:pyrimidine nucleotide biosynthetic process"/>
    <property type="evidence" value="ECO:0007669"/>
    <property type="project" value="UniProtKB-KW"/>
</dbReference>
<comment type="catalytic activity">
    <reaction evidence="10">
        <text>hydrogencarbonate + NH4(+) + 2 ATP = carbamoyl phosphate + 2 ADP + phosphate + 2 H(+)</text>
        <dbReference type="Rhea" id="RHEA:18029"/>
        <dbReference type="ChEBI" id="CHEBI:15378"/>
        <dbReference type="ChEBI" id="CHEBI:17544"/>
        <dbReference type="ChEBI" id="CHEBI:28938"/>
        <dbReference type="ChEBI" id="CHEBI:30616"/>
        <dbReference type="ChEBI" id="CHEBI:43474"/>
        <dbReference type="ChEBI" id="CHEBI:58228"/>
        <dbReference type="ChEBI" id="CHEBI:456216"/>
        <dbReference type="EC" id="6.3.4.16"/>
    </reaction>
</comment>
<reference evidence="13 14" key="1">
    <citation type="submission" date="2023-10" db="EMBL/GenBank/DDBJ databases">
        <authorList>
            <person name="Maclean D."/>
            <person name="Macfadyen A."/>
        </authorList>
    </citation>
    <scope>NUCLEOTIDE SEQUENCE [LARGE SCALE GENOMIC DNA]</scope>
</reference>
<dbReference type="Pfam" id="PF02786">
    <property type="entry name" value="CPSase_L_D2"/>
    <property type="match status" value="1"/>
</dbReference>
<evidence type="ECO:0000256" key="2">
    <source>
        <dbReference type="ARBA" id="ARBA00022598"/>
    </source>
</evidence>
<dbReference type="InterPro" id="IPR058047">
    <property type="entry name" value="CPSase_preATP-grasp"/>
</dbReference>
<dbReference type="PROSITE" id="PS00866">
    <property type="entry name" value="CPSASE_1"/>
    <property type="match status" value="1"/>
</dbReference>
<dbReference type="NCBIfam" id="NF003671">
    <property type="entry name" value="PRK05294.1"/>
    <property type="match status" value="1"/>
</dbReference>
<dbReference type="InterPro" id="IPR005479">
    <property type="entry name" value="CPAse_ATP-bd"/>
</dbReference>
<evidence type="ECO:0000256" key="4">
    <source>
        <dbReference type="ARBA" id="ARBA00022723"/>
    </source>
</evidence>
<name>A0AAV1HZL3_9CHLO</name>
<evidence type="ECO:0000259" key="12">
    <source>
        <dbReference type="PROSITE" id="PS50975"/>
    </source>
</evidence>